<dbReference type="EMBL" id="BMQS01000010">
    <property type="protein sequence ID" value="GGT96033.1"/>
    <property type="molecule type" value="Genomic_DNA"/>
</dbReference>
<dbReference type="RefSeq" id="WP_229768190.1">
    <property type="nucleotide sequence ID" value="NZ_AP018553.1"/>
</dbReference>
<dbReference type="NCBIfam" id="NF002291">
    <property type="entry name" value="PRK01215.1"/>
    <property type="match status" value="1"/>
</dbReference>
<reference evidence="3" key="1">
    <citation type="journal article" date="2014" name="Int. J. Syst. Evol. Microbiol.">
        <title>Complete genome sequence of Corynebacterium casei LMG S-19264T (=DSM 44701T), isolated from a smear-ripened cheese.</title>
        <authorList>
            <consortium name="US DOE Joint Genome Institute (JGI-PGF)"/>
            <person name="Walter F."/>
            <person name="Albersmeier A."/>
            <person name="Kalinowski J."/>
            <person name="Ruckert C."/>
        </authorList>
    </citation>
    <scope>NUCLEOTIDE SEQUENCE</scope>
    <source>
        <strain evidence="3">JCM 31740</strain>
    </source>
</reference>
<feature type="domain" description="MoaB/Mog" evidence="1">
    <location>
        <begin position="6"/>
        <end position="172"/>
    </location>
</feature>
<dbReference type="AlphaFoldDB" id="A0A348B6U3"/>
<dbReference type="PANTHER" id="PTHR13939">
    <property type="entry name" value="NICOTINAMIDE-NUCLEOTIDE AMIDOHYDROLASE PNCC"/>
    <property type="match status" value="1"/>
</dbReference>
<reference evidence="4" key="2">
    <citation type="submission" date="2018-04" db="EMBL/GenBank/DDBJ databases">
        <title>Complete genome sequence of Sulfodiicoccus acidiphilus strain HS-1.</title>
        <authorList>
            <person name="Sakai H.D."/>
            <person name="Kurosawa N."/>
        </authorList>
    </citation>
    <scope>NUCLEOTIDE SEQUENCE [LARGE SCALE GENOMIC DNA]</scope>
    <source>
        <strain evidence="4">HS-1</strain>
    </source>
</reference>
<reference evidence="3" key="4">
    <citation type="submission" date="2020-09" db="EMBL/GenBank/DDBJ databases">
        <authorList>
            <person name="Sun Q."/>
            <person name="Ohkuma M."/>
        </authorList>
    </citation>
    <scope>NUCLEOTIDE SEQUENCE</scope>
    <source>
        <strain evidence="3">JCM 31740</strain>
    </source>
</reference>
<dbReference type="PANTHER" id="PTHR13939:SF0">
    <property type="entry name" value="NMN AMIDOHYDROLASE-LIKE PROTEIN YFAY"/>
    <property type="match status" value="1"/>
</dbReference>
<keyword evidence="4" id="KW-1185">Reference proteome</keyword>
<dbReference type="CDD" id="cd00885">
    <property type="entry name" value="cinA"/>
    <property type="match status" value="1"/>
</dbReference>
<dbReference type="Gene3D" id="3.40.980.10">
    <property type="entry name" value="MoaB/Mog-like domain"/>
    <property type="match status" value="1"/>
</dbReference>
<evidence type="ECO:0000259" key="1">
    <source>
        <dbReference type="SMART" id="SM00852"/>
    </source>
</evidence>
<reference evidence="2" key="3">
    <citation type="journal article" date="2019" name="BMC Res. Notes">
        <title>Complete genome sequence of the Sulfodiicoccus acidiphilus strain HS-1T, the first crenarchaeon that lacks polB3, isolated from an acidic hot spring in Ohwaku-dani, Hakone, Japan.</title>
        <authorList>
            <person name="Sakai H.D."/>
            <person name="Kurosawa N."/>
        </authorList>
    </citation>
    <scope>NUCLEOTIDE SEQUENCE</scope>
    <source>
        <strain evidence="2">HS-1</strain>
    </source>
</reference>
<protein>
    <submittedName>
        <fullName evidence="2">Competence protein ComA</fullName>
    </submittedName>
</protein>
<dbReference type="GeneID" id="38667735"/>
<dbReference type="Pfam" id="PF00994">
    <property type="entry name" value="MoCF_biosynth"/>
    <property type="match status" value="1"/>
</dbReference>
<dbReference type="InterPro" id="IPR050101">
    <property type="entry name" value="CinA"/>
</dbReference>
<gene>
    <name evidence="3" type="ORF">GCM10007116_11930</name>
    <name evidence="2" type="ORF">HS1genome_2284</name>
</gene>
<dbReference type="SMART" id="SM00852">
    <property type="entry name" value="MoCF_biosynth"/>
    <property type="match status" value="1"/>
</dbReference>
<dbReference type="EMBL" id="AP018553">
    <property type="protein sequence ID" value="BBD73895.1"/>
    <property type="molecule type" value="Genomic_DNA"/>
</dbReference>
<name>A0A348B6U3_9CREN</name>
<sequence length="258" mass="28278">MSMNAEVLTVGNELLNGHTTNTNATHIARRLTSMGFVVRRITAVMDEVEEIASVVKEVLARSPALLVVSGGLGPTYDDRTAEGIALGLGRGLVENSDALDQIRSKYGEIEVTPARRKMAFMPEGAVPVPNDAGVAPGIYLRIGHTEILATPGVPREMESVLENFLNRYLVKRPSVVYAERSFKARGIMESVLAPHVISRVKKYNLYIKTHPKGREVGDPYLEVQIAGSSPDREELLNRLESCEKELREIVAKMGGIVE</sequence>
<dbReference type="Proteomes" id="UP000616143">
    <property type="component" value="Unassembled WGS sequence"/>
</dbReference>
<dbReference type="InterPro" id="IPR036425">
    <property type="entry name" value="MoaB/Mog-like_dom_sf"/>
</dbReference>
<accession>A0A348B6U3</accession>
<dbReference type="Proteomes" id="UP000276741">
    <property type="component" value="Chromosome"/>
</dbReference>
<evidence type="ECO:0000313" key="4">
    <source>
        <dbReference type="Proteomes" id="UP000276741"/>
    </source>
</evidence>
<dbReference type="KEGG" id="sacd:HS1genome_2284"/>
<dbReference type="InterPro" id="IPR001453">
    <property type="entry name" value="MoaB/Mog_dom"/>
</dbReference>
<evidence type="ECO:0000313" key="3">
    <source>
        <dbReference type="EMBL" id="GGT96033.1"/>
    </source>
</evidence>
<proteinExistence type="predicted"/>
<evidence type="ECO:0000313" key="2">
    <source>
        <dbReference type="EMBL" id="BBD73895.1"/>
    </source>
</evidence>
<dbReference type="SUPFAM" id="SSF53218">
    <property type="entry name" value="Molybdenum cofactor biosynthesis proteins"/>
    <property type="match status" value="1"/>
</dbReference>
<organism evidence="2 4">
    <name type="scientific">Sulfodiicoccus acidiphilus</name>
    <dbReference type="NCBI Taxonomy" id="1670455"/>
    <lineage>
        <taxon>Archaea</taxon>
        <taxon>Thermoproteota</taxon>
        <taxon>Thermoprotei</taxon>
        <taxon>Sulfolobales</taxon>
        <taxon>Sulfolobaceae</taxon>
        <taxon>Sulfodiicoccus</taxon>
    </lineage>
</organism>